<evidence type="ECO:0000256" key="5">
    <source>
        <dbReference type="SAM" id="SignalP"/>
    </source>
</evidence>
<evidence type="ECO:0000259" key="6">
    <source>
        <dbReference type="Pfam" id="PF13505"/>
    </source>
</evidence>
<comment type="subcellular location">
    <subcellularLocation>
        <location evidence="1">Membrane</location>
    </subcellularLocation>
</comment>
<organism evidence="7 8">
    <name type="scientific">Sedimentimonas flavescens</name>
    <dbReference type="NCBI Taxonomy" id="2851012"/>
    <lineage>
        <taxon>Bacteria</taxon>
        <taxon>Pseudomonadati</taxon>
        <taxon>Pseudomonadota</taxon>
        <taxon>Alphaproteobacteria</taxon>
        <taxon>Rhodobacterales</taxon>
        <taxon>Rhodobacter group</taxon>
        <taxon>Sedimentimonas</taxon>
    </lineage>
</organism>
<name>A0ABT2ZX72_9RHOB</name>
<evidence type="ECO:0000313" key="7">
    <source>
        <dbReference type="EMBL" id="MCV2878241.1"/>
    </source>
</evidence>
<keyword evidence="3" id="KW-0472">Membrane</keyword>
<dbReference type="InterPro" id="IPR011250">
    <property type="entry name" value="OMP/PagP_B-barrel"/>
</dbReference>
<dbReference type="PANTHER" id="PTHR34001">
    <property type="entry name" value="BLL7405 PROTEIN"/>
    <property type="match status" value="1"/>
</dbReference>
<dbReference type="Proteomes" id="UP001526166">
    <property type="component" value="Unassembled WGS sequence"/>
</dbReference>
<dbReference type="PANTHER" id="PTHR34001:SF3">
    <property type="entry name" value="BLL7405 PROTEIN"/>
    <property type="match status" value="1"/>
</dbReference>
<feature type="domain" description="Outer membrane protein beta-barrel" evidence="6">
    <location>
        <begin position="9"/>
        <end position="214"/>
    </location>
</feature>
<gene>
    <name evidence="7" type="ORF">OE699_05190</name>
</gene>
<evidence type="ECO:0000256" key="4">
    <source>
        <dbReference type="ARBA" id="ARBA00038306"/>
    </source>
</evidence>
<evidence type="ECO:0000313" key="8">
    <source>
        <dbReference type="Proteomes" id="UP001526166"/>
    </source>
</evidence>
<dbReference type="EMBL" id="JAOWKW010000003">
    <property type="protein sequence ID" value="MCV2878241.1"/>
    <property type="molecule type" value="Genomic_DNA"/>
</dbReference>
<comment type="similarity">
    <text evidence="4">Belongs to the Omp25/RopB family.</text>
</comment>
<keyword evidence="8" id="KW-1185">Reference proteome</keyword>
<dbReference type="Pfam" id="PF13505">
    <property type="entry name" value="OMP_b-brl"/>
    <property type="match status" value="1"/>
</dbReference>
<proteinExistence type="inferred from homology"/>
<comment type="caution">
    <text evidence="7">The sequence shown here is derived from an EMBL/GenBank/DDBJ whole genome shotgun (WGS) entry which is preliminary data.</text>
</comment>
<feature type="chain" id="PRO_5045052904" evidence="5">
    <location>
        <begin position="24"/>
        <end position="214"/>
    </location>
</feature>
<reference evidence="7 8" key="1">
    <citation type="submission" date="2022-10" db="EMBL/GenBank/DDBJ databases">
        <title>Sinirhodobacter sp. nov., isolated from ocean surface sediments.</title>
        <authorList>
            <person name="He W."/>
            <person name="Wang L."/>
            <person name="Zhang D.-F."/>
        </authorList>
    </citation>
    <scope>NUCLEOTIDE SEQUENCE [LARGE SCALE GENOMIC DNA]</scope>
    <source>
        <strain evidence="7 8">WL0115</strain>
    </source>
</reference>
<evidence type="ECO:0000256" key="2">
    <source>
        <dbReference type="ARBA" id="ARBA00022729"/>
    </source>
</evidence>
<evidence type="ECO:0000256" key="1">
    <source>
        <dbReference type="ARBA" id="ARBA00004370"/>
    </source>
</evidence>
<dbReference type="InterPro" id="IPR027385">
    <property type="entry name" value="Beta-barrel_OMP"/>
</dbReference>
<dbReference type="RefSeq" id="WP_263847311.1">
    <property type="nucleotide sequence ID" value="NZ_JAOWKW010000003.1"/>
</dbReference>
<keyword evidence="2 5" id="KW-0732">Signal</keyword>
<feature type="signal peptide" evidence="5">
    <location>
        <begin position="1"/>
        <end position="23"/>
    </location>
</feature>
<evidence type="ECO:0000256" key="3">
    <source>
        <dbReference type="ARBA" id="ARBA00023136"/>
    </source>
</evidence>
<dbReference type="InterPro" id="IPR051692">
    <property type="entry name" value="OMP-like"/>
</dbReference>
<accession>A0ABT2ZX72</accession>
<protein>
    <submittedName>
        <fullName evidence="7">Porin family protein</fullName>
    </submittedName>
</protein>
<dbReference type="SUPFAM" id="SSF56925">
    <property type="entry name" value="OMPA-like"/>
    <property type="match status" value="1"/>
</dbReference>
<sequence length="214" mass="22298">MSTFKILAGAVTLGLLAATGASAQDFSGAYAGMGLTYSDGKTDAHFGIAPTYEWGDDSHDLDGMGIAGLVGYNWQNGSTVYGVEGGLGYANAEGDDGFYSGYKNGTKIGTTAYLAGRVGVVSGMGLFYGSLGVSAARTELTEVQVPDGPVTDRNKVTHTGPRFAIGADYSIGAGMLRAEVAHVSYNEKNTSYDGYDIQSKPKLTTLTVGYLMKF</sequence>